<protein>
    <submittedName>
        <fullName evidence="2">Antibiotic biosynthesis monooxygenase</fullName>
    </submittedName>
</protein>
<evidence type="ECO:0000313" key="3">
    <source>
        <dbReference type="Proteomes" id="UP000515703"/>
    </source>
</evidence>
<gene>
    <name evidence="2" type="ORF">bsdcttw_17880</name>
</gene>
<dbReference type="InterPro" id="IPR007138">
    <property type="entry name" value="ABM_dom"/>
</dbReference>
<feature type="domain" description="ABM" evidence="1">
    <location>
        <begin position="2"/>
        <end position="91"/>
    </location>
</feature>
<proteinExistence type="predicted"/>
<dbReference type="PANTHER" id="PTHR33336:SF15">
    <property type="entry name" value="ABM DOMAIN-CONTAINING PROTEIN"/>
    <property type="match status" value="1"/>
</dbReference>
<name>A0A7I8DLY8_9FIRM</name>
<dbReference type="EMBL" id="AP023368">
    <property type="protein sequence ID" value="BCJ98747.1"/>
    <property type="molecule type" value="Genomic_DNA"/>
</dbReference>
<dbReference type="AlphaFoldDB" id="A0A7I8DLY8"/>
<organism evidence="2 3">
    <name type="scientific">Anaerocolumna chitinilytica</name>
    <dbReference type="NCBI Taxonomy" id="1727145"/>
    <lineage>
        <taxon>Bacteria</taxon>
        <taxon>Bacillati</taxon>
        <taxon>Bacillota</taxon>
        <taxon>Clostridia</taxon>
        <taxon>Lachnospirales</taxon>
        <taxon>Lachnospiraceae</taxon>
        <taxon>Anaerocolumna</taxon>
    </lineage>
</organism>
<evidence type="ECO:0000259" key="1">
    <source>
        <dbReference type="PROSITE" id="PS51725"/>
    </source>
</evidence>
<reference evidence="2 3" key="1">
    <citation type="submission" date="2020-08" db="EMBL/GenBank/DDBJ databases">
        <title>Draft genome sequencing of an Anaerocolumna strain isolated from anoxic soil subjected to BSD treatment.</title>
        <authorList>
            <person name="Uek A."/>
            <person name="Tonouchi A."/>
        </authorList>
    </citation>
    <scope>NUCLEOTIDE SEQUENCE [LARGE SCALE GENOMIC DNA]</scope>
    <source>
        <strain evidence="2 3">CTTW</strain>
    </source>
</reference>
<dbReference type="SUPFAM" id="SSF54909">
    <property type="entry name" value="Dimeric alpha+beta barrel"/>
    <property type="match status" value="1"/>
</dbReference>
<dbReference type="Gene3D" id="3.30.70.100">
    <property type="match status" value="1"/>
</dbReference>
<dbReference type="Pfam" id="PF03992">
    <property type="entry name" value="ABM"/>
    <property type="match status" value="1"/>
</dbReference>
<dbReference type="PROSITE" id="PS51725">
    <property type="entry name" value="ABM"/>
    <property type="match status" value="1"/>
</dbReference>
<dbReference type="InterPro" id="IPR050744">
    <property type="entry name" value="AI-2_Isomerase_LsrG"/>
</dbReference>
<accession>A0A7I8DLY8</accession>
<reference evidence="2 3" key="2">
    <citation type="submission" date="2020-08" db="EMBL/GenBank/DDBJ databases">
        <authorList>
            <person name="Ueki A."/>
            <person name="Tonouchi A."/>
        </authorList>
    </citation>
    <scope>NUCLEOTIDE SEQUENCE [LARGE SCALE GENOMIC DNA]</scope>
    <source>
        <strain evidence="2 3">CTTW</strain>
    </source>
</reference>
<dbReference type="GO" id="GO:0004497">
    <property type="term" value="F:monooxygenase activity"/>
    <property type="evidence" value="ECO:0007669"/>
    <property type="project" value="UniProtKB-KW"/>
</dbReference>
<keyword evidence="3" id="KW-1185">Reference proteome</keyword>
<dbReference type="Proteomes" id="UP000515703">
    <property type="component" value="Chromosome"/>
</dbReference>
<keyword evidence="2" id="KW-0503">Monooxygenase</keyword>
<dbReference type="RefSeq" id="WP_185259054.1">
    <property type="nucleotide sequence ID" value="NZ_AP023368.1"/>
</dbReference>
<evidence type="ECO:0000313" key="2">
    <source>
        <dbReference type="EMBL" id="BCJ98747.1"/>
    </source>
</evidence>
<dbReference type="KEGG" id="acht:bsdcttw_17880"/>
<sequence>MIKVVAKNYIKADKLSEFLTIAKQLVKDTNEKDAGCIRYELFQDTSDSKILTIIEEWDDMKSLNEHMQAKHFKEATSAFPDFLEKPGEVNLYEKLA</sequence>
<keyword evidence="2" id="KW-0560">Oxidoreductase</keyword>
<dbReference type="PANTHER" id="PTHR33336">
    <property type="entry name" value="QUINOL MONOOXYGENASE YGIN-RELATED"/>
    <property type="match status" value="1"/>
</dbReference>
<dbReference type="InterPro" id="IPR011008">
    <property type="entry name" value="Dimeric_a/b-barrel"/>
</dbReference>